<accession>A0A074Z798</accession>
<protein>
    <submittedName>
        <fullName evidence="2">Uncharacterized protein</fullName>
    </submittedName>
</protein>
<feature type="non-terminal residue" evidence="2">
    <location>
        <position position="1"/>
    </location>
</feature>
<evidence type="ECO:0000256" key="1">
    <source>
        <dbReference type="SAM" id="MobiDB-lite"/>
    </source>
</evidence>
<feature type="region of interest" description="Disordered" evidence="1">
    <location>
        <begin position="63"/>
        <end position="99"/>
    </location>
</feature>
<dbReference type="CTD" id="20329832"/>
<dbReference type="OrthoDB" id="10527227at2759"/>
<proteinExistence type="predicted"/>
<dbReference type="AlphaFoldDB" id="A0A074Z798"/>
<feature type="non-terminal residue" evidence="2">
    <location>
        <position position="99"/>
    </location>
</feature>
<dbReference type="KEGG" id="ovi:T265_15667"/>
<keyword evidence="3" id="KW-1185">Reference proteome</keyword>
<name>A0A074Z798_OPIVI</name>
<dbReference type="EMBL" id="KL597341">
    <property type="protein sequence ID" value="KER19085.1"/>
    <property type="molecule type" value="Genomic_DNA"/>
</dbReference>
<gene>
    <name evidence="2" type="ORF">T265_15667</name>
</gene>
<reference evidence="2 3" key="1">
    <citation type="submission" date="2013-11" db="EMBL/GenBank/DDBJ databases">
        <title>Opisthorchis viverrini - life in the bile duct.</title>
        <authorList>
            <person name="Young N.D."/>
            <person name="Nagarajan N."/>
            <person name="Lin S.J."/>
            <person name="Korhonen P.K."/>
            <person name="Jex A.R."/>
            <person name="Hall R.S."/>
            <person name="Safavi-Hemami H."/>
            <person name="Kaewkong W."/>
            <person name="Bertrand D."/>
            <person name="Gao S."/>
            <person name="Seet Q."/>
            <person name="Wongkham S."/>
            <person name="Teh B.T."/>
            <person name="Wongkham C."/>
            <person name="Intapan P.M."/>
            <person name="Maleewong W."/>
            <person name="Yang X."/>
            <person name="Hu M."/>
            <person name="Wang Z."/>
            <person name="Hofmann A."/>
            <person name="Sternberg P.W."/>
            <person name="Tan P."/>
            <person name="Wang J."/>
            <person name="Gasser R.B."/>
        </authorList>
    </citation>
    <scope>NUCLEOTIDE SEQUENCE [LARGE SCALE GENOMIC DNA]</scope>
</reference>
<organism evidence="2 3">
    <name type="scientific">Opisthorchis viverrini</name>
    <name type="common">Southeast Asian liver fluke</name>
    <dbReference type="NCBI Taxonomy" id="6198"/>
    <lineage>
        <taxon>Eukaryota</taxon>
        <taxon>Metazoa</taxon>
        <taxon>Spiralia</taxon>
        <taxon>Lophotrochozoa</taxon>
        <taxon>Platyhelminthes</taxon>
        <taxon>Trematoda</taxon>
        <taxon>Digenea</taxon>
        <taxon>Opisthorchiida</taxon>
        <taxon>Opisthorchiata</taxon>
        <taxon>Opisthorchiidae</taxon>
        <taxon>Opisthorchis</taxon>
    </lineage>
</organism>
<dbReference type="RefSeq" id="XP_009177166.1">
    <property type="nucleotide sequence ID" value="XM_009178902.1"/>
</dbReference>
<evidence type="ECO:0000313" key="2">
    <source>
        <dbReference type="EMBL" id="KER19085.1"/>
    </source>
</evidence>
<dbReference type="Proteomes" id="UP000054324">
    <property type="component" value="Unassembled WGS sequence"/>
</dbReference>
<sequence length="99" mass="11415">QASDVHSGVKILRYEPTTYNYYQSCTVRIRKLRVKKSWSRFFYRGLFMGYIGSPLMEQNDRVKSLPHAPHSTGLRTAGLNQDMLNHSNSTRPSPIVRLS</sequence>
<feature type="compositionally biased region" description="Polar residues" evidence="1">
    <location>
        <begin position="78"/>
        <end position="92"/>
    </location>
</feature>
<evidence type="ECO:0000313" key="3">
    <source>
        <dbReference type="Proteomes" id="UP000054324"/>
    </source>
</evidence>
<dbReference type="GeneID" id="20329832"/>